<dbReference type="EMBL" id="JAMQBK010000008">
    <property type="protein sequence ID" value="MCM2369327.1"/>
    <property type="molecule type" value="Genomic_DNA"/>
</dbReference>
<comment type="caution">
    <text evidence="2">The sequence shown here is derived from an EMBL/GenBank/DDBJ whole genome shotgun (WGS) entry which is preliminary data.</text>
</comment>
<reference evidence="2 3" key="1">
    <citation type="journal article" date="2022" name="Syst. Appl. Microbiol.">
        <title>Rhodopirellula aestuarii sp. nov., a novel member of the genus Rhodopirellula isolated from brackish sediments collected in the Tagus River estuary, Portugal.</title>
        <authorList>
            <person name="Vitorino I.R."/>
            <person name="Klimek D."/>
            <person name="Calusinska M."/>
            <person name="Lobo-da-Cunha A."/>
            <person name="Vasconcelos V."/>
            <person name="Lage O.M."/>
        </authorList>
    </citation>
    <scope>NUCLEOTIDE SEQUENCE [LARGE SCALE GENOMIC DNA]</scope>
    <source>
        <strain evidence="2 3">ICT_H3.1</strain>
    </source>
</reference>
<dbReference type="SUPFAM" id="SSF52172">
    <property type="entry name" value="CheY-like"/>
    <property type="match status" value="1"/>
</dbReference>
<evidence type="ECO:0008006" key="4">
    <source>
        <dbReference type="Google" id="ProtNLM"/>
    </source>
</evidence>
<keyword evidence="3" id="KW-1185">Reference proteome</keyword>
<proteinExistence type="predicted"/>
<dbReference type="RefSeq" id="WP_250927001.1">
    <property type="nucleotide sequence ID" value="NZ_JAMQBK010000008.1"/>
</dbReference>
<gene>
    <name evidence="2" type="ORF">NB063_01700</name>
</gene>
<feature type="region of interest" description="Disordered" evidence="1">
    <location>
        <begin position="1"/>
        <end position="25"/>
    </location>
</feature>
<dbReference type="Gene3D" id="3.40.50.2300">
    <property type="match status" value="1"/>
</dbReference>
<protein>
    <recommendedName>
        <fullName evidence="4">Response regulatory domain-containing protein</fullName>
    </recommendedName>
</protein>
<organism evidence="2 3">
    <name type="scientific">Aporhodopirellula aestuarii</name>
    <dbReference type="NCBI Taxonomy" id="2950107"/>
    <lineage>
        <taxon>Bacteria</taxon>
        <taxon>Pseudomonadati</taxon>
        <taxon>Planctomycetota</taxon>
        <taxon>Planctomycetia</taxon>
        <taxon>Pirellulales</taxon>
        <taxon>Pirellulaceae</taxon>
        <taxon>Aporhodopirellula</taxon>
    </lineage>
</organism>
<sequence>MNPQPPDSSAESSPAIPQPPSNSATHATVVVADEKPLSLLTTAGILHHAGMRCICARTADAVMRACGMPRPPSAETLLSDVEEIAGEVARAIEPVRVDQPNPGMHAANPSAKHGNVELIVWDVGNNVHLVLNTLKKIREQFPELPAILLAESKWAGLEKKTEKLTAATRCLFKPIDPSALIAVSEPLLWMPALQSTHRLRGTRPSRPGWVTL</sequence>
<evidence type="ECO:0000313" key="3">
    <source>
        <dbReference type="Proteomes" id="UP001202961"/>
    </source>
</evidence>
<dbReference type="InterPro" id="IPR011006">
    <property type="entry name" value="CheY-like_superfamily"/>
</dbReference>
<evidence type="ECO:0000256" key="1">
    <source>
        <dbReference type="SAM" id="MobiDB-lite"/>
    </source>
</evidence>
<dbReference type="Proteomes" id="UP001202961">
    <property type="component" value="Unassembled WGS sequence"/>
</dbReference>
<evidence type="ECO:0000313" key="2">
    <source>
        <dbReference type="EMBL" id="MCM2369327.1"/>
    </source>
</evidence>
<name>A0ABT0TXK2_9BACT</name>
<accession>A0ABT0TXK2</accession>